<dbReference type="InterPro" id="IPR010730">
    <property type="entry name" value="HET"/>
</dbReference>
<reference evidence="3 4" key="1">
    <citation type="submission" date="2020-05" db="EMBL/GenBank/DDBJ databases">
        <title>Identification and distribution of gene clusters putatively required for synthesis of sphingolipid metabolism inhibitors in phylogenetically diverse species of the filamentous fungus Fusarium.</title>
        <authorList>
            <person name="Kim H.-S."/>
            <person name="Busman M."/>
            <person name="Brown D.W."/>
            <person name="Divon H."/>
            <person name="Uhlig S."/>
            <person name="Proctor R.H."/>
        </authorList>
    </citation>
    <scope>NUCLEOTIDE SEQUENCE [LARGE SCALE GENOMIC DNA]</scope>
    <source>
        <strain evidence="3 4">NRRL 36939</strain>
    </source>
</reference>
<dbReference type="Pfam" id="PF06985">
    <property type="entry name" value="HET"/>
    <property type="match status" value="1"/>
</dbReference>
<feature type="domain" description="Heterokaryon incompatibility" evidence="2">
    <location>
        <begin position="47"/>
        <end position="224"/>
    </location>
</feature>
<evidence type="ECO:0000259" key="2">
    <source>
        <dbReference type="Pfam" id="PF06985"/>
    </source>
</evidence>
<dbReference type="Proteomes" id="UP000546213">
    <property type="component" value="Unassembled WGS sequence"/>
</dbReference>
<organism evidence="3 4">
    <name type="scientific">Fusarium pseudocircinatum</name>
    <dbReference type="NCBI Taxonomy" id="56676"/>
    <lineage>
        <taxon>Eukaryota</taxon>
        <taxon>Fungi</taxon>
        <taxon>Dikarya</taxon>
        <taxon>Ascomycota</taxon>
        <taxon>Pezizomycotina</taxon>
        <taxon>Sordariomycetes</taxon>
        <taxon>Hypocreomycetidae</taxon>
        <taxon>Hypocreales</taxon>
        <taxon>Nectriaceae</taxon>
        <taxon>Fusarium</taxon>
        <taxon>Fusarium fujikuroi species complex</taxon>
    </lineage>
</organism>
<protein>
    <submittedName>
        <fullName evidence="3">Heterokaryon incompatibility het-6</fullName>
    </submittedName>
</protein>
<comment type="caution">
    <text evidence="3">The sequence shown here is derived from an EMBL/GenBank/DDBJ whole genome shotgun (WGS) entry which is preliminary data.</text>
</comment>
<dbReference type="EMBL" id="JAAOAS010000095">
    <property type="protein sequence ID" value="KAF5594771.1"/>
    <property type="molecule type" value="Genomic_DNA"/>
</dbReference>
<proteinExistence type="predicted"/>
<dbReference type="OrthoDB" id="3553147at2759"/>
<sequence>MAPFAYQPLRPQELRILELSPGSPEDPLSGTLVHKRLSPEDSEVPEFEALSYCWGDQSQLELITIVTRHTIEEAQPTGSLESGNIGIGPNLAAALRSLRYPSQKRILWCDSICINQKDLDERSSQVQRMHFVYTFALRVVIWLGPATSWSTFFMDTLQQVEAHVKPSHYDDVRDTSVFTFYTSITQGSSVISDPDPLRLNREQSRALESFLALDWHQRLWAYQETVLANQETSLVRLGDREISWAKLKYLVTYMYYLDHCYEYFVDLDRFVKNGERFFLKAAACESPLTKNCDSCMAVFYLTTDYQCSDFRDKVFALRGLLNPAAAERMVVDYTKSAKEVFTLICLDLVYRHKLLMFLNFCNMDTRPSWVADMNRPLAGLHIGCDSAARSRTSARLVEDDVLEVQGVSCDKLSCDPFVLPRCNSLTPLKEHLGIFLGMIQYLTGHGLVLEGKCLDKLIMMINFGSLWDFHQGRFDPSVKKTRKSLQEWRRRIRDWMSGIIDIDDPKVPRQERDSAYLRSINTSGPAIGYCRTSSGSFARVPAASRSGDIVAVLLGLRNPIVLRPQETPGYFQVVGPCYHPDFANSEALLNGDFHGWGYVWDSNLMMLRFFKDGRSDRWTDPRLDDVPLSEGFTEVSRNENGHERPLWIYKDPDPESSRTYETAYDPRMSEDSLRSRGVPIERFRLI</sequence>
<dbReference type="PANTHER" id="PTHR24148:SF73">
    <property type="entry name" value="HET DOMAIN PROTEIN (AFU_ORTHOLOGUE AFUA_8G01020)"/>
    <property type="match status" value="1"/>
</dbReference>
<feature type="compositionally biased region" description="Basic and acidic residues" evidence="1">
    <location>
        <begin position="644"/>
        <end position="658"/>
    </location>
</feature>
<evidence type="ECO:0000313" key="4">
    <source>
        <dbReference type="Proteomes" id="UP000546213"/>
    </source>
</evidence>
<gene>
    <name evidence="3" type="ORF">FPCIR_4785</name>
</gene>
<feature type="region of interest" description="Disordered" evidence="1">
    <location>
        <begin position="644"/>
        <end position="668"/>
    </location>
</feature>
<dbReference type="PANTHER" id="PTHR24148">
    <property type="entry name" value="ANKYRIN REPEAT DOMAIN-CONTAINING PROTEIN 39 HOMOLOG-RELATED"/>
    <property type="match status" value="1"/>
</dbReference>
<dbReference type="InterPro" id="IPR052895">
    <property type="entry name" value="HetReg/Transcr_Mod"/>
</dbReference>
<evidence type="ECO:0000313" key="3">
    <source>
        <dbReference type="EMBL" id="KAF5594771.1"/>
    </source>
</evidence>
<dbReference type="AlphaFoldDB" id="A0A8H5PE49"/>
<name>A0A8H5PE49_9HYPO</name>
<evidence type="ECO:0000256" key="1">
    <source>
        <dbReference type="SAM" id="MobiDB-lite"/>
    </source>
</evidence>
<keyword evidence="4" id="KW-1185">Reference proteome</keyword>
<accession>A0A8H5PE49</accession>